<keyword evidence="2" id="KW-0863">Zinc-finger</keyword>
<feature type="region of interest" description="Disordered" evidence="4">
    <location>
        <begin position="641"/>
        <end position="669"/>
    </location>
</feature>
<feature type="region of interest" description="Disordered" evidence="4">
    <location>
        <begin position="1116"/>
        <end position="1150"/>
    </location>
</feature>
<feature type="domain" description="C2H2-type" evidence="6">
    <location>
        <begin position="345"/>
        <end position="374"/>
    </location>
</feature>
<keyword evidence="1 3" id="KW-0728">SH3 domain</keyword>
<dbReference type="InterPro" id="IPR001606">
    <property type="entry name" value="ARID_dom"/>
</dbReference>
<feature type="compositionally biased region" description="Polar residues" evidence="4">
    <location>
        <begin position="773"/>
        <end position="783"/>
    </location>
</feature>
<keyword evidence="9" id="KW-1185">Reference proteome</keyword>
<organism evidence="8 9">
    <name type="scientific">Colletotrichum chrysophilum</name>
    <dbReference type="NCBI Taxonomy" id="1836956"/>
    <lineage>
        <taxon>Eukaryota</taxon>
        <taxon>Fungi</taxon>
        <taxon>Dikarya</taxon>
        <taxon>Ascomycota</taxon>
        <taxon>Pezizomycotina</taxon>
        <taxon>Sordariomycetes</taxon>
        <taxon>Hypocreomycetidae</taxon>
        <taxon>Glomerellales</taxon>
        <taxon>Glomerellaceae</taxon>
        <taxon>Colletotrichum</taxon>
        <taxon>Colletotrichum gloeosporioides species complex</taxon>
    </lineage>
</organism>
<gene>
    <name evidence="8" type="ORF">CCHR01_09250</name>
</gene>
<dbReference type="CDD" id="cd16100">
    <property type="entry name" value="ARID"/>
    <property type="match status" value="1"/>
</dbReference>
<feature type="region of interest" description="Disordered" evidence="4">
    <location>
        <begin position="1002"/>
        <end position="1040"/>
    </location>
</feature>
<dbReference type="SMART" id="SM00355">
    <property type="entry name" value="ZnF_C2H2"/>
    <property type="match status" value="3"/>
</dbReference>
<feature type="compositionally biased region" description="Basic and acidic residues" evidence="4">
    <location>
        <begin position="205"/>
        <end position="218"/>
    </location>
</feature>
<dbReference type="Proteomes" id="UP001243330">
    <property type="component" value="Unassembled WGS sequence"/>
</dbReference>
<dbReference type="PROSITE" id="PS50157">
    <property type="entry name" value="ZINC_FINGER_C2H2_2"/>
    <property type="match status" value="1"/>
</dbReference>
<feature type="region of interest" description="Disordered" evidence="4">
    <location>
        <begin position="743"/>
        <end position="882"/>
    </location>
</feature>
<dbReference type="SMART" id="SM00326">
    <property type="entry name" value="SH3"/>
    <property type="match status" value="1"/>
</dbReference>
<feature type="compositionally biased region" description="Polar residues" evidence="4">
    <location>
        <begin position="1193"/>
        <end position="1204"/>
    </location>
</feature>
<protein>
    <recommendedName>
        <fullName evidence="10">C2H2-type domain-containing protein</fullName>
    </recommendedName>
</protein>
<feature type="region of interest" description="Disordered" evidence="4">
    <location>
        <begin position="1183"/>
        <end position="1250"/>
    </location>
</feature>
<comment type="caution">
    <text evidence="8">The sequence shown here is derived from an EMBL/GenBank/DDBJ whole genome shotgun (WGS) entry which is preliminary data.</text>
</comment>
<evidence type="ECO:0000259" key="6">
    <source>
        <dbReference type="PROSITE" id="PS50157"/>
    </source>
</evidence>
<evidence type="ECO:0000313" key="8">
    <source>
        <dbReference type="EMBL" id="KAK1848134.1"/>
    </source>
</evidence>
<evidence type="ECO:0000256" key="1">
    <source>
        <dbReference type="ARBA" id="ARBA00022443"/>
    </source>
</evidence>
<dbReference type="PROSITE" id="PS50002">
    <property type="entry name" value="SH3"/>
    <property type="match status" value="1"/>
</dbReference>
<dbReference type="PANTHER" id="PTHR35391:SF7">
    <property type="entry name" value="C2H2-TYPE DOMAIN-CONTAINING PROTEIN"/>
    <property type="match status" value="1"/>
</dbReference>
<evidence type="ECO:0000313" key="9">
    <source>
        <dbReference type="Proteomes" id="UP001243330"/>
    </source>
</evidence>
<sequence>MNEGIKDVVVGVLTGFNRLSKSIQESDDASLRTSLPPKIDDELARFKVWAGNSGAHRNGRASLEHRLREASHVRQQVLRLLSGLKDSLEDAADIMNGKATPWEEMEDDEEPLDDLEMETEMEQITLDITELVDCLLRLSVSIQNPAPHDRFMSSTFTDASAYEDFDIQHVQAKFQDIDEGLAQRLGKAMSRRRQYFKYREAHHQKLSHGLDRHGDTNKTEPTLPAPSTLASSIPLQMKQGALVEFSGDDTQSDGRASAMSFATSVSGPKTLKVPPMPEHALKGPFMCPFCYLIISVQDTRAWKKHVFRDLRPYNCLALHCTAPDREFSGRNEWMQHMLQDHLRVYRCPYGCPDNFPSAAESRGHLLRVHNGAVPESKVDDIVELSSHPLAQDAHTNCPFCPAKLKTLNQYRRHVGNHQQDLALFVLPHADCDNDDTQEGLSRSESGTSLSVRVLERETLDKTSLQDDFKHHGSGSGHIVGGLENPITELGSVKAKASDRFFDLDDLSKCVQEKGGYATVTKNDLWNDVCASLGVDNDEENTVKRTYATYLLEYQDDLAKAKVPHAKIPEGFDSGKNVEALFSTSEKNAAIYRTSSDVESSHSIEFSGDIPAEDGHAFNSVGRGTDIDTSLQKANIVRDLAEQNGREAEEDENIENVTSYESSHDAQAIDDFEPKQIKPAARRSPNQSALGIMSPSSLFDKKSTAFGADVLDYFVSSERRSQEHGQALERNRPSSAMGIITTSQSLSASASYEEPSWKDFREKSDFPTNDEKQFNSVIPSLQRQHSFDSDKGKRLAQETLRRASDDSSGIDIGTSRGFTEDRLNSLSIDAGPGNKRRASSPPDADNVLDSASLKSEPVTSETKAGSSQVPSAEALGEDTEADDKRTKAKVLYDFIGKTPNELTVESNDLVDILHQGDKGRISFHRCNWWELTHLGWSLAMNDKKPGPAWIPTAYVEEQTAATNEQSSDESNHAEEIPEAQEKPERQSRSGISAAEVDEAVLEEKIPQPQHFQHTMTRPPTYRTPSIANDAKGFRPRAPVESARGPIWRDALKRFSEDVSRRGRGREPLPAQYSQQASYFEAPKFDSSAQFKPHLANRFQKPQSFRDSYDAGSVEPLTAETLKRSQRYHTSFSSDGGRSERDYRQSASTRATRGSVFDDEDFTIKVTGSAVLKIGGAEIQCQDGGEIKIKRDSSPGRSGSIIAQPSRSDRGESPPSRRVARPLPVRARSNSRDGRNQDGEDEYVPQAKPPFF</sequence>
<feature type="compositionally biased region" description="Low complexity" evidence="4">
    <location>
        <begin position="1211"/>
        <end position="1226"/>
    </location>
</feature>
<dbReference type="EMBL" id="JAQOWY010000180">
    <property type="protein sequence ID" value="KAK1848134.1"/>
    <property type="molecule type" value="Genomic_DNA"/>
</dbReference>
<feature type="domain" description="ARID" evidence="7">
    <location>
        <begin position="458"/>
        <end position="558"/>
    </location>
</feature>
<dbReference type="SUPFAM" id="SSF50044">
    <property type="entry name" value="SH3-domain"/>
    <property type="match status" value="1"/>
</dbReference>
<dbReference type="SMART" id="SM01014">
    <property type="entry name" value="ARID"/>
    <property type="match status" value="1"/>
</dbReference>
<keyword evidence="2" id="KW-0479">Metal-binding</keyword>
<evidence type="ECO:0008006" key="10">
    <source>
        <dbReference type="Google" id="ProtNLM"/>
    </source>
</evidence>
<dbReference type="InterPro" id="IPR001452">
    <property type="entry name" value="SH3_domain"/>
</dbReference>
<feature type="compositionally biased region" description="Basic and acidic residues" evidence="4">
    <location>
        <begin position="784"/>
        <end position="804"/>
    </location>
</feature>
<dbReference type="PROSITE" id="PS51011">
    <property type="entry name" value="ARID"/>
    <property type="match status" value="1"/>
</dbReference>
<feature type="compositionally biased region" description="Basic and acidic residues" evidence="4">
    <location>
        <begin position="1183"/>
        <end position="1192"/>
    </location>
</feature>
<evidence type="ECO:0000259" key="5">
    <source>
        <dbReference type="PROSITE" id="PS50002"/>
    </source>
</evidence>
<evidence type="ECO:0000259" key="7">
    <source>
        <dbReference type="PROSITE" id="PS51011"/>
    </source>
</evidence>
<name>A0AAD9AM54_9PEZI</name>
<dbReference type="InterPro" id="IPR013087">
    <property type="entry name" value="Znf_C2H2_type"/>
</dbReference>
<dbReference type="GO" id="GO:0003677">
    <property type="term" value="F:DNA binding"/>
    <property type="evidence" value="ECO:0007669"/>
    <property type="project" value="InterPro"/>
</dbReference>
<feature type="compositionally biased region" description="Polar residues" evidence="4">
    <location>
        <begin position="1008"/>
        <end position="1025"/>
    </location>
</feature>
<dbReference type="PANTHER" id="PTHR35391">
    <property type="entry name" value="C2H2-TYPE DOMAIN-CONTAINING PROTEIN-RELATED"/>
    <property type="match status" value="1"/>
</dbReference>
<feature type="compositionally biased region" description="Polar residues" evidence="4">
    <location>
        <begin position="856"/>
        <end position="869"/>
    </location>
</feature>
<feature type="compositionally biased region" description="Basic and acidic residues" evidence="4">
    <location>
        <begin position="968"/>
        <end position="986"/>
    </location>
</feature>
<reference evidence="8" key="1">
    <citation type="submission" date="2023-01" db="EMBL/GenBank/DDBJ databases">
        <title>Colletotrichum chrysophilum M932 genome sequence.</title>
        <authorList>
            <person name="Baroncelli R."/>
        </authorList>
    </citation>
    <scope>NUCLEOTIDE SEQUENCE</scope>
    <source>
        <strain evidence="8">M932</strain>
    </source>
</reference>
<dbReference type="InterPro" id="IPR036431">
    <property type="entry name" value="ARID_dom_sf"/>
</dbReference>
<feature type="region of interest" description="Disordered" evidence="4">
    <location>
        <begin position="958"/>
        <end position="990"/>
    </location>
</feature>
<keyword evidence="2" id="KW-0862">Zinc</keyword>
<feature type="compositionally biased region" description="Basic and acidic residues" evidence="4">
    <location>
        <begin position="754"/>
        <end position="772"/>
    </location>
</feature>
<dbReference type="Pfam" id="PF26082">
    <property type="entry name" value="zf-C2H2_AcuF"/>
    <property type="match status" value="1"/>
</dbReference>
<dbReference type="AlphaFoldDB" id="A0AAD9AM54"/>
<feature type="region of interest" description="Disordered" evidence="4">
    <location>
        <begin position="205"/>
        <end position="228"/>
    </location>
</feature>
<dbReference type="PROSITE" id="PS00028">
    <property type="entry name" value="ZINC_FINGER_C2H2_1"/>
    <property type="match status" value="1"/>
</dbReference>
<evidence type="ECO:0000256" key="4">
    <source>
        <dbReference type="SAM" id="MobiDB-lite"/>
    </source>
</evidence>
<dbReference type="Gene3D" id="2.30.30.40">
    <property type="entry name" value="SH3 Domains"/>
    <property type="match status" value="1"/>
</dbReference>
<evidence type="ECO:0000256" key="3">
    <source>
        <dbReference type="PROSITE-ProRule" id="PRU00192"/>
    </source>
</evidence>
<dbReference type="SUPFAM" id="SSF46774">
    <property type="entry name" value="ARID-like"/>
    <property type="match status" value="1"/>
</dbReference>
<accession>A0AAD9AM54</accession>
<dbReference type="Gene3D" id="1.10.150.60">
    <property type="entry name" value="ARID DNA-binding domain"/>
    <property type="match status" value="1"/>
</dbReference>
<dbReference type="InterPro" id="IPR036028">
    <property type="entry name" value="SH3-like_dom_sf"/>
</dbReference>
<dbReference type="InterPro" id="IPR058925">
    <property type="entry name" value="zf-C2H2_AcuF"/>
</dbReference>
<dbReference type="Pfam" id="PF01388">
    <property type="entry name" value="ARID"/>
    <property type="match status" value="1"/>
</dbReference>
<proteinExistence type="predicted"/>
<dbReference type="GO" id="GO:0008270">
    <property type="term" value="F:zinc ion binding"/>
    <property type="evidence" value="ECO:0007669"/>
    <property type="project" value="UniProtKB-KW"/>
</dbReference>
<evidence type="ECO:0000256" key="2">
    <source>
        <dbReference type="PROSITE-ProRule" id="PRU00042"/>
    </source>
</evidence>
<feature type="domain" description="SH3" evidence="5">
    <location>
        <begin position="882"/>
        <end position="959"/>
    </location>
</feature>